<dbReference type="EMBL" id="CP017015">
    <property type="protein sequence ID" value="AOG60498.1"/>
    <property type="molecule type" value="Genomic_DNA"/>
</dbReference>
<dbReference type="GO" id="GO:0005737">
    <property type="term" value="C:cytoplasm"/>
    <property type="evidence" value="ECO:0007669"/>
    <property type="project" value="InterPro"/>
</dbReference>
<dbReference type="Proteomes" id="UP000094378">
    <property type="component" value="Chromosome"/>
</dbReference>
<dbReference type="GO" id="GO:0033925">
    <property type="term" value="F:mannosyl-glycoprotein endo-beta-N-acetylglucosaminidase activity"/>
    <property type="evidence" value="ECO:0007669"/>
    <property type="project" value="InterPro"/>
</dbReference>
<feature type="chain" id="PRO_5008554099" evidence="2">
    <location>
        <begin position="23"/>
        <end position="859"/>
    </location>
</feature>
<feature type="region of interest" description="Disordered" evidence="1">
    <location>
        <begin position="96"/>
        <end position="116"/>
    </location>
</feature>
<sequence length="859" mass="96750">MKKLLMTLSSLTIALSSTTSLVACNKGDNSGGTGLDVSKLSDYDWTQDEPNFVGYANLNKIEKPAQFDSTGNIDVKKQASYVNYAEFNTGFKTSGDVKKQGTTGTPLNSHFLPNGNYKTATRQVPAPEVYDQENSILDWSVNNDRDAKYNISRIPLQKVTKTAKKWVSSQNKNIKELNMGVMTEHTSLATTIVGSNNAYEKTTNNYQYTDVTVAWAGAYDEGILIPPAANEIQKAHINGTKILGNIFLDGFHGLKKPILRDFLKKDSNDNYLIVDKLIDMAVNYNFDGWFWNNEPNGELPNGTVLDYKVTIEIMKQWNEKVKKSSDEKVKNLILYSYKNYGSLGLNEDTGYTPSDPEAVELYKNSDAYLSDFGHNVNDQLNFFEHNNIKPEAINKLFNMYNVGEWRGSNQFYDENVIGTYDVKNLAYKYSKENNNYNNHDQVYTYDYAKEDVGESAPIASSVSMFASATPNDIAAKLVNKITDSKVSGIDKQVLKLMYTNYYEDMLYTGRHRSISEDDFGVVTRGGALNTFNSDNKVSYGMGNIVQENTVLNDENESFFTNFSTGNGRQFASLNKDGSITSLDDYTWSNYNIADALPTYKWLITDKDGKQVDWQKVGGFYDYYNPYLKGNSISLGSDFDKTNGKVQDFNLGSTSDSYDWWIMGANYSKNKKKDVEFMVKTSGDVKTSDLKVVYDTDKSEDTKVASANLATVDKVNSKAEDQNGWYKVKATIDSSDTISKIGLRFNGGKGSVKIGQMKVTNSGQSGLVNSDLPTSVESELQIKRQSGVNNYRLNFSDFLKEDDLYSYYEIYADYDGKMVRISESNKKDHYIKNLNWDCKNLYIKLVNNSTQTVKWMNLSL</sequence>
<dbReference type="Gene3D" id="3.20.20.80">
    <property type="entry name" value="Glycosidases"/>
    <property type="match status" value="1"/>
</dbReference>
<evidence type="ECO:0000259" key="3">
    <source>
        <dbReference type="Pfam" id="PF03644"/>
    </source>
</evidence>
<feature type="domain" description="Cytosolic endo-beta-N-acetylglucosaminidase TIM barrel" evidence="3">
    <location>
        <begin position="193"/>
        <end position="570"/>
    </location>
</feature>
<dbReference type="STRING" id="216938.SHELI_v1c05470"/>
<name>A0A1B3SKL9_9MOLU</name>
<proteinExistence type="predicted"/>
<dbReference type="InterPro" id="IPR005201">
    <property type="entry name" value="TIM_ENGase"/>
</dbReference>
<protein>
    <submittedName>
        <fullName evidence="4">Endo-beta-N-acetylglucosaminidase</fullName>
    </submittedName>
</protein>
<keyword evidence="2" id="KW-0732">Signal</keyword>
<dbReference type="OrthoDB" id="1089471at2"/>
<dbReference type="AlphaFoldDB" id="A0A1B3SKL9"/>
<accession>A0A1B3SKL9</accession>
<dbReference type="Gene3D" id="2.60.120.260">
    <property type="entry name" value="Galactose-binding domain-like"/>
    <property type="match status" value="1"/>
</dbReference>
<evidence type="ECO:0000256" key="1">
    <source>
        <dbReference type="SAM" id="MobiDB-lite"/>
    </source>
</evidence>
<feature type="signal peptide" evidence="2">
    <location>
        <begin position="1"/>
        <end position="22"/>
    </location>
</feature>
<keyword evidence="5" id="KW-1185">Reference proteome</keyword>
<evidence type="ECO:0000313" key="5">
    <source>
        <dbReference type="Proteomes" id="UP000094378"/>
    </source>
</evidence>
<dbReference type="PROSITE" id="PS51257">
    <property type="entry name" value="PROKAR_LIPOPROTEIN"/>
    <property type="match status" value="1"/>
</dbReference>
<evidence type="ECO:0000313" key="4">
    <source>
        <dbReference type="EMBL" id="AOG60498.1"/>
    </source>
</evidence>
<evidence type="ECO:0000256" key="2">
    <source>
        <dbReference type="SAM" id="SignalP"/>
    </source>
</evidence>
<gene>
    <name evidence="4" type="ORF">SHELI_v1c05470</name>
</gene>
<dbReference type="RefSeq" id="WP_069116484.1">
    <property type="nucleotide sequence ID" value="NZ_CP017015.1"/>
</dbReference>
<dbReference type="Pfam" id="PF03644">
    <property type="entry name" value="Glyco_hydro_85"/>
    <property type="match status" value="1"/>
</dbReference>
<dbReference type="KEGG" id="shj:SHELI_v1c05470"/>
<reference evidence="4 5" key="1">
    <citation type="submission" date="2016-08" db="EMBL/GenBank/DDBJ databases">
        <title>Complete genome sequence of Spiroplasma helicoides TABS-2 (DSM 22551).</title>
        <authorList>
            <person name="Shen W.-Y."/>
            <person name="Lo W.-S."/>
            <person name="Lai Y.-C."/>
            <person name="Kuo C.-H."/>
        </authorList>
    </citation>
    <scope>NUCLEOTIDE SEQUENCE [LARGE SCALE GENOMIC DNA]</scope>
    <source>
        <strain evidence="4 5">TABS-2</strain>
    </source>
</reference>
<organism evidence="4 5">
    <name type="scientific">Spiroplasma helicoides</name>
    <dbReference type="NCBI Taxonomy" id="216938"/>
    <lineage>
        <taxon>Bacteria</taxon>
        <taxon>Bacillati</taxon>
        <taxon>Mycoplasmatota</taxon>
        <taxon>Mollicutes</taxon>
        <taxon>Entomoplasmatales</taxon>
        <taxon>Spiroplasmataceae</taxon>
        <taxon>Spiroplasma</taxon>
    </lineage>
</organism>